<reference evidence="8 9" key="1">
    <citation type="submission" date="2016-06" db="EMBL/GenBank/DDBJ databases">
        <title>Adaptive Radiation by Waves of Gene Transfer Leads to Fine-Scale Resource Partitioning in Marine Microbes.</title>
        <authorList>
            <person name="Hehemann J.-H."/>
            <person name="Arevalo P."/>
            <person name="Datta M.S."/>
            <person name="Yu X."/>
            <person name="Corzett C."/>
            <person name="Henschel A."/>
            <person name="Preheim S.P."/>
            <person name="Timberlake S."/>
            <person name="Alm E.J."/>
            <person name="Polz M.F."/>
        </authorList>
    </citation>
    <scope>NUCLEOTIDE SEQUENCE [LARGE SCALE GENOMIC DNA]</scope>
    <source>
        <strain evidence="8 9">FF50</strain>
    </source>
</reference>
<dbReference type="PANTHER" id="PTHR30629:SF6">
    <property type="entry name" value="PROPHAGE INTEGRASE INTA-RELATED"/>
    <property type="match status" value="1"/>
</dbReference>
<keyword evidence="4" id="KW-0233">DNA recombination</keyword>
<dbReference type="Proteomes" id="UP000092018">
    <property type="component" value="Chromosome 1"/>
</dbReference>
<protein>
    <recommendedName>
        <fullName evidence="10">Integrase</fullName>
    </recommendedName>
</protein>
<keyword evidence="3 5" id="KW-0238">DNA-binding</keyword>
<evidence type="ECO:0000256" key="5">
    <source>
        <dbReference type="PROSITE-ProRule" id="PRU01248"/>
    </source>
</evidence>
<dbReference type="CDD" id="cd00801">
    <property type="entry name" value="INT_P4_C"/>
    <property type="match status" value="1"/>
</dbReference>
<dbReference type="SUPFAM" id="SSF56349">
    <property type="entry name" value="DNA breaking-rejoining enzymes"/>
    <property type="match status" value="1"/>
</dbReference>
<feature type="domain" description="Tyr recombinase" evidence="6">
    <location>
        <begin position="209"/>
        <end position="386"/>
    </location>
</feature>
<dbReference type="Pfam" id="PF00589">
    <property type="entry name" value="Phage_integrase"/>
    <property type="match status" value="1"/>
</dbReference>
<evidence type="ECO:0000259" key="6">
    <source>
        <dbReference type="PROSITE" id="PS51898"/>
    </source>
</evidence>
<dbReference type="RefSeq" id="WP_065210030.1">
    <property type="nucleotide sequence ID" value="NZ_CP016177.1"/>
</dbReference>
<organism evidence="8 9">
    <name type="scientific">Vibrio breoganii</name>
    <dbReference type="NCBI Taxonomy" id="553239"/>
    <lineage>
        <taxon>Bacteria</taxon>
        <taxon>Pseudomonadati</taxon>
        <taxon>Pseudomonadota</taxon>
        <taxon>Gammaproteobacteria</taxon>
        <taxon>Vibrionales</taxon>
        <taxon>Vibrionaceae</taxon>
        <taxon>Vibrio</taxon>
    </lineage>
</organism>
<evidence type="ECO:0008006" key="10">
    <source>
        <dbReference type="Google" id="ProtNLM"/>
    </source>
</evidence>
<keyword evidence="2" id="KW-0229">DNA integration</keyword>
<evidence type="ECO:0000313" key="9">
    <source>
        <dbReference type="Proteomes" id="UP000092018"/>
    </source>
</evidence>
<dbReference type="GO" id="GO:0006310">
    <property type="term" value="P:DNA recombination"/>
    <property type="evidence" value="ECO:0007669"/>
    <property type="project" value="UniProtKB-KW"/>
</dbReference>
<evidence type="ECO:0000256" key="1">
    <source>
        <dbReference type="ARBA" id="ARBA00008857"/>
    </source>
</evidence>
<dbReference type="Gene3D" id="1.10.150.130">
    <property type="match status" value="1"/>
</dbReference>
<dbReference type="Gene3D" id="3.30.160.390">
    <property type="entry name" value="Integrase, DNA-binding domain"/>
    <property type="match status" value="1"/>
</dbReference>
<dbReference type="PROSITE" id="PS51898">
    <property type="entry name" value="TYR_RECOMBINASE"/>
    <property type="match status" value="1"/>
</dbReference>
<feature type="domain" description="Core-binding (CB)" evidence="7">
    <location>
        <begin position="105"/>
        <end position="186"/>
    </location>
</feature>
<name>A0AAN1CSC3_9VIBR</name>
<dbReference type="PANTHER" id="PTHR30629">
    <property type="entry name" value="PROPHAGE INTEGRASE"/>
    <property type="match status" value="1"/>
</dbReference>
<dbReference type="GO" id="GO:0003677">
    <property type="term" value="F:DNA binding"/>
    <property type="evidence" value="ECO:0007669"/>
    <property type="project" value="UniProtKB-UniRule"/>
</dbReference>
<gene>
    <name evidence="8" type="ORF">A6E01_08000</name>
</gene>
<dbReference type="InterPro" id="IPR025166">
    <property type="entry name" value="Integrase_DNA_bind_dom"/>
</dbReference>
<dbReference type="InterPro" id="IPR050808">
    <property type="entry name" value="Phage_Integrase"/>
</dbReference>
<dbReference type="InterPro" id="IPR010998">
    <property type="entry name" value="Integrase_recombinase_N"/>
</dbReference>
<dbReference type="KEGG" id="vbr:A6E01_08000"/>
<dbReference type="InterPro" id="IPR011010">
    <property type="entry name" value="DNA_brk_join_enz"/>
</dbReference>
<evidence type="ECO:0000256" key="2">
    <source>
        <dbReference type="ARBA" id="ARBA00022908"/>
    </source>
</evidence>
<evidence type="ECO:0000256" key="3">
    <source>
        <dbReference type="ARBA" id="ARBA00023125"/>
    </source>
</evidence>
<dbReference type="PROSITE" id="PS51900">
    <property type="entry name" value="CB"/>
    <property type="match status" value="1"/>
</dbReference>
<dbReference type="GO" id="GO:0015074">
    <property type="term" value="P:DNA integration"/>
    <property type="evidence" value="ECO:0007669"/>
    <property type="project" value="UniProtKB-KW"/>
</dbReference>
<dbReference type="InterPro" id="IPR038488">
    <property type="entry name" value="Integrase_DNA-bd_sf"/>
</dbReference>
<comment type="similarity">
    <text evidence="1">Belongs to the 'phage' integrase family.</text>
</comment>
<sequence>MYKSKLTSTQLRHLKPLGNKQSQRFNDGQGLYFHSKLQGADAWEFRYKKPLHGQDTYIVIGKYPGVSLQEARKVRDTYLDFLNKGLDPGIERERLRLEREAERVNTLGLVFESWLETKSGQLKPKTLHDIKRKLELHVLPKLGNMKVESITAPVAIGVFKPLASKGKLETISRCSQLLKALMTHAVNLGIIDGHNLHGINDVFQKPRVCHVPALDIEELPELLREVAMSTMRPLTKSLFELQLHTMVRSSEAATARWEDIDLQSQVWAIPKANMKNGRLHKVPLTDQVLAILERQRPYAVWSEYVFPSGVNRKTHVHPESVNRALGRIGFKNRTTAHGLRSLASTTLHEHGFDTHVIEAALSHCDKNQVRAAYNRASFFNEREKLMTWWSDYISRNSLVHLSDRNM</sequence>
<evidence type="ECO:0000256" key="4">
    <source>
        <dbReference type="ARBA" id="ARBA00023172"/>
    </source>
</evidence>
<dbReference type="InterPro" id="IPR053876">
    <property type="entry name" value="Phage_int_M"/>
</dbReference>
<dbReference type="InterPro" id="IPR013762">
    <property type="entry name" value="Integrase-like_cat_sf"/>
</dbReference>
<evidence type="ECO:0000259" key="7">
    <source>
        <dbReference type="PROSITE" id="PS51900"/>
    </source>
</evidence>
<evidence type="ECO:0000313" key="8">
    <source>
        <dbReference type="EMBL" id="ANO33154.1"/>
    </source>
</evidence>
<dbReference type="InterPro" id="IPR002104">
    <property type="entry name" value="Integrase_catalytic"/>
</dbReference>
<dbReference type="Gene3D" id="1.10.443.10">
    <property type="entry name" value="Intergrase catalytic core"/>
    <property type="match status" value="1"/>
</dbReference>
<dbReference type="AlphaFoldDB" id="A0AAN1CSC3"/>
<dbReference type="Pfam" id="PF13356">
    <property type="entry name" value="Arm-DNA-bind_3"/>
    <property type="match status" value="1"/>
</dbReference>
<proteinExistence type="inferred from homology"/>
<dbReference type="InterPro" id="IPR044068">
    <property type="entry name" value="CB"/>
</dbReference>
<dbReference type="EMBL" id="CP016177">
    <property type="protein sequence ID" value="ANO33154.1"/>
    <property type="molecule type" value="Genomic_DNA"/>
</dbReference>
<accession>A0AAN1CSC3</accession>
<dbReference type="Pfam" id="PF22022">
    <property type="entry name" value="Phage_int_M"/>
    <property type="match status" value="1"/>
</dbReference>